<name>A0A7C2N5V0_ARCFL</name>
<comment type="similarity">
    <text evidence="1">Belongs to the HAD-like hydrolase superfamily.</text>
</comment>
<gene>
    <name evidence="2" type="ORF">ENN70_00270</name>
</gene>
<dbReference type="PANTHER" id="PTHR43434:SF1">
    <property type="entry name" value="PHOSPHOGLYCOLATE PHOSPHATASE"/>
    <property type="match status" value="1"/>
</dbReference>
<dbReference type="PRINTS" id="PR00413">
    <property type="entry name" value="HADHALOGNASE"/>
</dbReference>
<dbReference type="SUPFAM" id="SSF56784">
    <property type="entry name" value="HAD-like"/>
    <property type="match status" value="1"/>
</dbReference>
<sequence>MQVEGEDTCSKIRAVIFDLDNTLVDFVEAKMKACEAVVKRLGSGNAEELLKYFIRKKHGFESHENIADYLRDKGIYSGELYRECCEIYERVKLESIKLYPGIREVLENLKQKGVKLAVVTDAENGHALSRLNKVGLQKYFDVIISADMTGKRKPEPDSLLLALRKLGVKAEEAAIVGDSLRRDIDAGKRLGMLTVYAAYGDRNFFECREGREEADVVAERPEEILIKLFVNRAAQKTHQAHSGEQNVPSSFFLFN</sequence>
<evidence type="ECO:0000256" key="1">
    <source>
        <dbReference type="ARBA" id="ARBA00007958"/>
    </source>
</evidence>
<dbReference type="NCBIfam" id="TIGR01509">
    <property type="entry name" value="HAD-SF-IA-v3"/>
    <property type="match status" value="1"/>
</dbReference>
<dbReference type="InterPro" id="IPR036412">
    <property type="entry name" value="HAD-like_sf"/>
</dbReference>
<dbReference type="InterPro" id="IPR041492">
    <property type="entry name" value="HAD_2"/>
</dbReference>
<evidence type="ECO:0000313" key="2">
    <source>
        <dbReference type="EMBL" id="HET20562.1"/>
    </source>
</evidence>
<organism evidence="2">
    <name type="scientific">Archaeoglobus fulgidus</name>
    <dbReference type="NCBI Taxonomy" id="2234"/>
    <lineage>
        <taxon>Archaea</taxon>
        <taxon>Methanobacteriati</taxon>
        <taxon>Methanobacteriota</taxon>
        <taxon>Archaeoglobi</taxon>
        <taxon>Archaeoglobales</taxon>
        <taxon>Archaeoglobaceae</taxon>
        <taxon>Archaeoglobus</taxon>
    </lineage>
</organism>
<dbReference type="GO" id="GO:0008967">
    <property type="term" value="F:phosphoglycolate phosphatase activity"/>
    <property type="evidence" value="ECO:0007669"/>
    <property type="project" value="TreeGrafter"/>
</dbReference>
<dbReference type="Gene3D" id="3.40.50.1000">
    <property type="entry name" value="HAD superfamily/HAD-like"/>
    <property type="match status" value="1"/>
</dbReference>
<reference evidence="2" key="1">
    <citation type="journal article" date="2020" name="mSystems">
        <title>Genome- and Community-Level Interaction Insights into Carbon Utilization and Element Cycling Functions of Hydrothermarchaeota in Hydrothermal Sediment.</title>
        <authorList>
            <person name="Zhou Z."/>
            <person name="Liu Y."/>
            <person name="Xu W."/>
            <person name="Pan J."/>
            <person name="Luo Z.H."/>
            <person name="Li M."/>
        </authorList>
    </citation>
    <scope>NUCLEOTIDE SEQUENCE [LARGE SCALE GENOMIC DNA]</scope>
    <source>
        <strain evidence="2">SpSt-12</strain>
    </source>
</reference>
<dbReference type="InterPro" id="IPR023198">
    <property type="entry name" value="PGP-like_dom2"/>
</dbReference>
<dbReference type="NCBIfam" id="TIGR01662">
    <property type="entry name" value="HAD-SF-IIIA"/>
    <property type="match status" value="1"/>
</dbReference>
<comment type="caution">
    <text evidence="2">The sequence shown here is derived from an EMBL/GenBank/DDBJ whole genome shotgun (WGS) entry which is preliminary data.</text>
</comment>
<keyword evidence="2" id="KW-0378">Hydrolase</keyword>
<proteinExistence type="inferred from homology"/>
<dbReference type="InterPro" id="IPR006549">
    <property type="entry name" value="HAD-SF_hydro_IIIA"/>
</dbReference>
<dbReference type="SFLD" id="SFLDG01129">
    <property type="entry name" value="C1.5:_HAD__Beta-PGM__Phosphata"/>
    <property type="match status" value="1"/>
</dbReference>
<accession>A0A7C2N5V0</accession>
<dbReference type="Pfam" id="PF13419">
    <property type="entry name" value="HAD_2"/>
    <property type="match status" value="1"/>
</dbReference>
<dbReference type="InterPro" id="IPR006439">
    <property type="entry name" value="HAD-SF_hydro_IA"/>
</dbReference>
<dbReference type="EMBL" id="DSCQ01000002">
    <property type="protein sequence ID" value="HET20562.1"/>
    <property type="molecule type" value="Genomic_DNA"/>
</dbReference>
<dbReference type="PANTHER" id="PTHR43434">
    <property type="entry name" value="PHOSPHOGLYCOLATE PHOSPHATASE"/>
    <property type="match status" value="1"/>
</dbReference>
<dbReference type="SFLD" id="SFLDS00003">
    <property type="entry name" value="Haloacid_Dehalogenase"/>
    <property type="match status" value="1"/>
</dbReference>
<dbReference type="InterPro" id="IPR050155">
    <property type="entry name" value="HAD-like_hydrolase_sf"/>
</dbReference>
<dbReference type="GO" id="GO:0006281">
    <property type="term" value="P:DNA repair"/>
    <property type="evidence" value="ECO:0007669"/>
    <property type="project" value="TreeGrafter"/>
</dbReference>
<dbReference type="AlphaFoldDB" id="A0A7C2N5V0"/>
<dbReference type="SFLD" id="SFLDG01135">
    <property type="entry name" value="C1.5.6:_HAD__Beta-PGM__Phospha"/>
    <property type="match status" value="1"/>
</dbReference>
<dbReference type="NCBIfam" id="TIGR01549">
    <property type="entry name" value="HAD-SF-IA-v1"/>
    <property type="match status" value="1"/>
</dbReference>
<dbReference type="Gene3D" id="1.10.150.240">
    <property type="entry name" value="Putative phosphatase, domain 2"/>
    <property type="match status" value="1"/>
</dbReference>
<protein>
    <submittedName>
        <fullName evidence="2">HAD-IIIA family hydrolase</fullName>
    </submittedName>
</protein>
<dbReference type="InterPro" id="IPR023214">
    <property type="entry name" value="HAD_sf"/>
</dbReference>